<gene>
    <name evidence="1" type="ORF">Spa11_45740</name>
</gene>
<evidence type="ECO:0008006" key="3">
    <source>
        <dbReference type="Google" id="ProtNLM"/>
    </source>
</evidence>
<dbReference type="Proteomes" id="UP000316426">
    <property type="component" value="Chromosome"/>
</dbReference>
<reference evidence="1 2" key="1">
    <citation type="submission" date="2019-02" db="EMBL/GenBank/DDBJ databases">
        <title>Deep-cultivation of Planctomycetes and their phenomic and genomic characterization uncovers novel biology.</title>
        <authorList>
            <person name="Wiegand S."/>
            <person name="Jogler M."/>
            <person name="Boedeker C."/>
            <person name="Pinto D."/>
            <person name="Vollmers J."/>
            <person name="Rivas-Marin E."/>
            <person name="Kohn T."/>
            <person name="Peeters S.H."/>
            <person name="Heuer A."/>
            <person name="Rast P."/>
            <person name="Oberbeckmann S."/>
            <person name="Bunk B."/>
            <person name="Jeske O."/>
            <person name="Meyerdierks A."/>
            <person name="Storesund J.E."/>
            <person name="Kallscheuer N."/>
            <person name="Luecker S."/>
            <person name="Lage O.M."/>
            <person name="Pohl T."/>
            <person name="Merkel B.J."/>
            <person name="Hornburger P."/>
            <person name="Mueller R.-W."/>
            <person name="Bruemmer F."/>
            <person name="Labrenz M."/>
            <person name="Spormann A.M."/>
            <person name="Op den Camp H."/>
            <person name="Overmann J."/>
            <person name="Amann R."/>
            <person name="Jetten M.S.M."/>
            <person name="Mascher T."/>
            <person name="Medema M.H."/>
            <person name="Devos D.P."/>
            <person name="Kaster A.-K."/>
            <person name="Ovreas L."/>
            <person name="Rohde M."/>
            <person name="Galperin M.Y."/>
            <person name="Jogler C."/>
        </authorList>
    </citation>
    <scope>NUCLEOTIDE SEQUENCE [LARGE SCALE GENOMIC DNA]</scope>
    <source>
        <strain evidence="1 2">Spa11</strain>
    </source>
</reference>
<dbReference type="RefSeq" id="WP_145116788.1">
    <property type="nucleotide sequence ID" value="NZ_CP036349.1"/>
</dbReference>
<accession>A0A518KEW9</accession>
<dbReference type="InterPro" id="IPR055876">
    <property type="entry name" value="DUF7453"/>
</dbReference>
<dbReference type="NCBIfam" id="TIGR05002">
    <property type="entry name" value="NxxGxxAF_repeat"/>
    <property type="match status" value="4"/>
</dbReference>
<dbReference type="EMBL" id="CP036349">
    <property type="protein sequence ID" value="QDV76344.1"/>
    <property type="molecule type" value="Genomic_DNA"/>
</dbReference>
<dbReference type="AlphaFoldDB" id="A0A518KEW9"/>
<dbReference type="SUPFAM" id="SSF63446">
    <property type="entry name" value="Type I dockerin domain"/>
    <property type="match status" value="1"/>
</dbReference>
<organism evidence="1 2">
    <name type="scientific">Botrimarina mediterranea</name>
    <dbReference type="NCBI Taxonomy" id="2528022"/>
    <lineage>
        <taxon>Bacteria</taxon>
        <taxon>Pseudomonadati</taxon>
        <taxon>Planctomycetota</taxon>
        <taxon>Planctomycetia</taxon>
        <taxon>Pirellulales</taxon>
        <taxon>Lacipirellulaceae</taxon>
        <taxon>Botrimarina</taxon>
    </lineage>
</organism>
<dbReference type="KEGG" id="bmei:Spa11_45740"/>
<dbReference type="Pfam" id="PF24251">
    <property type="entry name" value="DUF7453"/>
    <property type="match status" value="2"/>
</dbReference>
<dbReference type="InterPro" id="IPR018247">
    <property type="entry name" value="EF_Hand_1_Ca_BS"/>
</dbReference>
<proteinExistence type="predicted"/>
<sequence>MSTVANSRRLIGSSVVWCLLVSGVLASGDLRAIALSGVAPGGNNAAYTGLGTPVINARGDVAFLGSATDGTEQMAGVWTARDGEPPSPAALIGQIAPGANKPFQSLRGPSIDRFGRVAYIASLQRDEGETIPISGAWRAGPDGDVTLIALAREDWFIPGTSSVIGHFDTTLFVNAAGQAMFSTSLRTDSLWDGTVIVGENAGVDSVLGIVAREGQSAPGTDAAFRFVYYRHTGPSNAGHVGIVTTLQGPNVTPDNEEGVWAYTPGAGIRLVAREGDAAPAMDGVFNSFYYPRVSVNRFGDVAFAADYRPNEGGASVGSGVFSSAAGTEGPVAIVKTGDAISSMGLQFGSAGNVLLLGSTGDIVAPVTLSGSGVNTANNHAILMADAGGDLNLIAREGDPAPGTDARFGNMISPDPFFSPSLNGRGQVVFSSRLSGTGVDASNDSAIWAYDGGALRLIAREGDSIDVSDDPHSPDLRTIESLDAELRSSNDDGLPSGFNDRGQIAFYAAFTDGTSGVFVSDAVAAPLPLAGDYDRDGFVTPGDYDVWESAYGSWAVSYEGADGNGDGFVDAADYAVWRDAYQTVVQSVPEPSGLSGLAVALAAAAFRRRR</sequence>
<evidence type="ECO:0000313" key="2">
    <source>
        <dbReference type="Proteomes" id="UP000316426"/>
    </source>
</evidence>
<keyword evidence="2" id="KW-1185">Reference proteome</keyword>
<name>A0A518KEW9_9BACT</name>
<evidence type="ECO:0000313" key="1">
    <source>
        <dbReference type="EMBL" id="QDV76344.1"/>
    </source>
</evidence>
<protein>
    <recommendedName>
        <fullName evidence="3">PEP-CTERM protein-sorting domain-containing protein</fullName>
    </recommendedName>
</protein>
<dbReference type="InterPro" id="IPR036439">
    <property type="entry name" value="Dockerin_dom_sf"/>
</dbReference>
<dbReference type="InterPro" id="IPR013424">
    <property type="entry name" value="Ice-binding_C"/>
</dbReference>
<dbReference type="NCBIfam" id="TIGR02595">
    <property type="entry name" value="PEP_CTERM"/>
    <property type="match status" value="1"/>
</dbReference>
<dbReference type="GO" id="GO:0000272">
    <property type="term" value="P:polysaccharide catabolic process"/>
    <property type="evidence" value="ECO:0007669"/>
    <property type="project" value="InterPro"/>
</dbReference>
<dbReference type="PROSITE" id="PS00018">
    <property type="entry name" value="EF_HAND_1"/>
    <property type="match status" value="1"/>
</dbReference>